<gene>
    <name evidence="1" type="ORF">A1355_20725</name>
</gene>
<dbReference type="STRING" id="702114.A1355_20725"/>
<keyword evidence="2" id="KW-1185">Reference proteome</keyword>
<reference evidence="2" key="1">
    <citation type="submission" date="2016-03" db="EMBL/GenBank/DDBJ databases">
        <authorList>
            <person name="Heylen K."/>
            <person name="De Vos P."/>
            <person name="Vekeman B."/>
        </authorList>
    </citation>
    <scope>NUCLEOTIDE SEQUENCE [LARGE SCALE GENOMIC DNA]</scope>
    <source>
        <strain evidence="2">R-45383</strain>
    </source>
</reference>
<proteinExistence type="predicted"/>
<accession>A0A177P4K9</accession>
<organism evidence="1 2">
    <name type="scientific">Methylomonas koyamae</name>
    <dbReference type="NCBI Taxonomy" id="702114"/>
    <lineage>
        <taxon>Bacteria</taxon>
        <taxon>Pseudomonadati</taxon>
        <taxon>Pseudomonadota</taxon>
        <taxon>Gammaproteobacteria</taxon>
        <taxon>Methylococcales</taxon>
        <taxon>Methylococcaceae</taxon>
        <taxon>Methylomonas</taxon>
    </lineage>
</organism>
<sequence length="155" mass="17886">MKKESSNIDKYNEEKAFLGFYFDNFLPSLNFSPENHPISVLEELEKKSMSQARKGLEMAIHDVLEMTSHMALEQVAKVDSVLVSHAILSLTKMRVRYSRKYASVLKRGRINNDVEYYLLKGIADDAYNELELPVAQKTQFMIEEYEKAKNDGVRS</sequence>
<dbReference type="EMBL" id="LUUK01000048">
    <property type="protein sequence ID" value="OAI24403.1"/>
    <property type="molecule type" value="Genomic_DNA"/>
</dbReference>
<comment type="caution">
    <text evidence="1">The sequence shown here is derived from an EMBL/GenBank/DDBJ whole genome shotgun (WGS) entry which is preliminary data.</text>
</comment>
<dbReference type="RefSeq" id="WP_064025496.1">
    <property type="nucleotide sequence ID" value="NZ_LUUK01000048.1"/>
</dbReference>
<name>A0A177P4K9_9GAMM</name>
<dbReference type="Proteomes" id="UP000077628">
    <property type="component" value="Unassembled WGS sequence"/>
</dbReference>
<dbReference type="OrthoDB" id="7576954at2"/>
<evidence type="ECO:0000313" key="2">
    <source>
        <dbReference type="Proteomes" id="UP000077628"/>
    </source>
</evidence>
<dbReference type="AlphaFoldDB" id="A0A177P4K9"/>
<evidence type="ECO:0000313" key="1">
    <source>
        <dbReference type="EMBL" id="OAI24403.1"/>
    </source>
</evidence>
<protein>
    <submittedName>
        <fullName evidence="1">Uncharacterized protein</fullName>
    </submittedName>
</protein>